<evidence type="ECO:0000256" key="2">
    <source>
        <dbReference type="ARBA" id="ARBA00022679"/>
    </source>
</evidence>
<evidence type="ECO:0000313" key="8">
    <source>
        <dbReference type="EMBL" id="SEO10343.1"/>
    </source>
</evidence>
<dbReference type="STRING" id="42354.SAMN05216333_104107"/>
<dbReference type="Pfam" id="PF00370">
    <property type="entry name" value="FGGY_N"/>
    <property type="match status" value="1"/>
</dbReference>
<proteinExistence type="inferred from homology"/>
<dbReference type="EMBL" id="FODO01000004">
    <property type="protein sequence ID" value="SEO10343.1"/>
    <property type="molecule type" value="Genomic_DNA"/>
</dbReference>
<evidence type="ECO:0000313" key="9">
    <source>
        <dbReference type="Proteomes" id="UP000198814"/>
    </source>
</evidence>
<organism evidence="8 9">
    <name type="scientific">Nitrosomonas oligotropha</name>
    <dbReference type="NCBI Taxonomy" id="42354"/>
    <lineage>
        <taxon>Bacteria</taxon>
        <taxon>Pseudomonadati</taxon>
        <taxon>Pseudomonadota</taxon>
        <taxon>Betaproteobacteria</taxon>
        <taxon>Nitrosomonadales</taxon>
        <taxon>Nitrosomonadaceae</taxon>
        <taxon>Nitrosomonas</taxon>
    </lineage>
</organism>
<evidence type="ECO:0000259" key="7">
    <source>
        <dbReference type="Pfam" id="PF02782"/>
    </source>
</evidence>
<gene>
    <name evidence="8" type="ORF">SAMN05216333_104107</name>
</gene>
<dbReference type="Pfam" id="PF02782">
    <property type="entry name" value="FGGY_C"/>
    <property type="match status" value="1"/>
</dbReference>
<keyword evidence="9" id="KW-1185">Reference proteome</keyword>
<dbReference type="RefSeq" id="WP_256206110.1">
    <property type="nucleotide sequence ID" value="NZ_FNOE01000004.1"/>
</dbReference>
<dbReference type="PIRSF" id="PIRSF000538">
    <property type="entry name" value="GlpK"/>
    <property type="match status" value="1"/>
</dbReference>
<protein>
    <submittedName>
        <fullName evidence="8">Glycerol kinase</fullName>
    </submittedName>
</protein>
<feature type="domain" description="Carbohydrate kinase FGGY N-terminal" evidence="6">
    <location>
        <begin position="11"/>
        <end position="220"/>
    </location>
</feature>
<dbReference type="GO" id="GO:0005829">
    <property type="term" value="C:cytosol"/>
    <property type="evidence" value="ECO:0007669"/>
    <property type="project" value="TreeGrafter"/>
</dbReference>
<dbReference type="InterPro" id="IPR018484">
    <property type="entry name" value="FGGY_N"/>
</dbReference>
<dbReference type="PANTHER" id="PTHR10196">
    <property type="entry name" value="SUGAR KINASE"/>
    <property type="match status" value="1"/>
</dbReference>
<evidence type="ECO:0000256" key="5">
    <source>
        <dbReference type="ARBA" id="ARBA00022840"/>
    </source>
</evidence>
<comment type="similarity">
    <text evidence="1">Belongs to the FGGY kinase family.</text>
</comment>
<evidence type="ECO:0000259" key="6">
    <source>
        <dbReference type="Pfam" id="PF00370"/>
    </source>
</evidence>
<dbReference type="InterPro" id="IPR018485">
    <property type="entry name" value="FGGY_C"/>
</dbReference>
<dbReference type="Proteomes" id="UP000198814">
    <property type="component" value="Unassembled WGS sequence"/>
</dbReference>
<feature type="domain" description="Carbohydrate kinase FGGY C-terminal" evidence="7">
    <location>
        <begin position="271"/>
        <end position="426"/>
    </location>
</feature>
<keyword evidence="4 8" id="KW-0418">Kinase</keyword>
<sequence length="469" mass="51456">MDRTLISAAAVALDLGSTSIKAALLDRRGNLQHIAAQPAPAIDSRDGRYESSASEYVQIAAQVLQDCIAQADNNPPLGLCSQRSSFLIWDKASGEPVTPLISWQDDRGKSCYERLHASEETLRSLTGLRLTPYYFAPKLSVLLQENPAWREKLVQGEWLAGTLDTFLIWRWTQGRHFVTDASMAARTLLMDIHRQQWSDTLCHLLDIPRSILPHLKPSTGLNLPLNTGVTLQASVGDQSAALVASLTDRSSEALVNLGTGGFVIRSLAADTSAFGGYLHTLVYQNNQQETQFAVEGTLNSIAAALAPYPVKDCLVEDLAANDIFCLAEPSGLGAPYFRNDWGIHFSQSVSGLTTRQIGALLLEAIIFRVSRILEDFHRHAPLTRIYLSGGLSELPCLQHGIAQCAPCPVSHLQQKEASLLGAALLASEHKIGCHRHAKDITVLNDNNALVKKYQRWKVWFDALLKTPNH</sequence>
<accession>A0A1H8LZ02</accession>
<dbReference type="Gene3D" id="3.30.420.40">
    <property type="match status" value="2"/>
</dbReference>
<evidence type="ECO:0000256" key="3">
    <source>
        <dbReference type="ARBA" id="ARBA00022741"/>
    </source>
</evidence>
<keyword evidence="3" id="KW-0547">Nucleotide-binding</keyword>
<dbReference type="SUPFAM" id="SSF53067">
    <property type="entry name" value="Actin-like ATPase domain"/>
    <property type="match status" value="2"/>
</dbReference>
<dbReference type="GO" id="GO:0005524">
    <property type="term" value="F:ATP binding"/>
    <property type="evidence" value="ECO:0007669"/>
    <property type="project" value="UniProtKB-KW"/>
</dbReference>
<dbReference type="PANTHER" id="PTHR10196:SF69">
    <property type="entry name" value="GLYCEROL KINASE"/>
    <property type="match status" value="1"/>
</dbReference>
<dbReference type="InterPro" id="IPR043129">
    <property type="entry name" value="ATPase_NBD"/>
</dbReference>
<name>A0A1H8LZ02_9PROT</name>
<dbReference type="GO" id="GO:0004370">
    <property type="term" value="F:glycerol kinase activity"/>
    <property type="evidence" value="ECO:0007669"/>
    <property type="project" value="TreeGrafter"/>
</dbReference>
<reference evidence="9" key="1">
    <citation type="submission" date="2016-10" db="EMBL/GenBank/DDBJ databases">
        <authorList>
            <person name="Varghese N."/>
            <person name="Submissions S."/>
        </authorList>
    </citation>
    <scope>NUCLEOTIDE SEQUENCE [LARGE SCALE GENOMIC DNA]</scope>
    <source>
        <strain evidence="9">Nm76</strain>
    </source>
</reference>
<dbReference type="GO" id="GO:0006071">
    <property type="term" value="P:glycerol metabolic process"/>
    <property type="evidence" value="ECO:0007669"/>
    <property type="project" value="TreeGrafter"/>
</dbReference>
<keyword evidence="2" id="KW-0808">Transferase</keyword>
<evidence type="ECO:0000256" key="1">
    <source>
        <dbReference type="ARBA" id="ARBA00009156"/>
    </source>
</evidence>
<dbReference type="InterPro" id="IPR000577">
    <property type="entry name" value="Carb_kinase_FGGY"/>
</dbReference>
<evidence type="ECO:0000256" key="4">
    <source>
        <dbReference type="ARBA" id="ARBA00022777"/>
    </source>
</evidence>
<keyword evidence="5" id="KW-0067">ATP-binding</keyword>
<dbReference type="AlphaFoldDB" id="A0A1H8LZ02"/>